<proteinExistence type="predicted"/>
<comment type="caution">
    <text evidence="1">The sequence shown here is derived from an EMBL/GenBank/DDBJ whole genome shotgun (WGS) entry which is preliminary data.</text>
</comment>
<dbReference type="AlphaFoldDB" id="A0AA38CWC2"/>
<reference evidence="1 2" key="1">
    <citation type="journal article" date="2021" name="Nat. Plants">
        <title>The Taxus genome provides insights into paclitaxel biosynthesis.</title>
        <authorList>
            <person name="Xiong X."/>
            <person name="Gou J."/>
            <person name="Liao Q."/>
            <person name="Li Y."/>
            <person name="Zhou Q."/>
            <person name="Bi G."/>
            <person name="Li C."/>
            <person name="Du R."/>
            <person name="Wang X."/>
            <person name="Sun T."/>
            <person name="Guo L."/>
            <person name="Liang H."/>
            <person name="Lu P."/>
            <person name="Wu Y."/>
            <person name="Zhang Z."/>
            <person name="Ro D.K."/>
            <person name="Shang Y."/>
            <person name="Huang S."/>
            <person name="Yan J."/>
        </authorList>
    </citation>
    <scope>NUCLEOTIDE SEQUENCE [LARGE SCALE GENOMIC DNA]</scope>
    <source>
        <strain evidence="1">Ta-2019</strain>
    </source>
</reference>
<feature type="non-terminal residue" evidence="1">
    <location>
        <position position="745"/>
    </location>
</feature>
<keyword evidence="2" id="KW-1185">Reference proteome</keyword>
<protein>
    <recommendedName>
        <fullName evidence="3">Fanconi anemia group B protein</fullName>
    </recommendedName>
</protein>
<accession>A0AA38CWC2</accession>
<evidence type="ECO:0000313" key="2">
    <source>
        <dbReference type="Proteomes" id="UP000824469"/>
    </source>
</evidence>
<dbReference type="OMA" id="YLCHVHD"/>
<evidence type="ECO:0008006" key="3">
    <source>
        <dbReference type="Google" id="ProtNLM"/>
    </source>
</evidence>
<organism evidence="1 2">
    <name type="scientific">Taxus chinensis</name>
    <name type="common">Chinese yew</name>
    <name type="synonym">Taxus wallichiana var. chinensis</name>
    <dbReference type="NCBI Taxonomy" id="29808"/>
    <lineage>
        <taxon>Eukaryota</taxon>
        <taxon>Viridiplantae</taxon>
        <taxon>Streptophyta</taxon>
        <taxon>Embryophyta</taxon>
        <taxon>Tracheophyta</taxon>
        <taxon>Spermatophyta</taxon>
        <taxon>Pinopsida</taxon>
        <taxon>Pinidae</taxon>
        <taxon>Conifers II</taxon>
        <taxon>Cupressales</taxon>
        <taxon>Taxaceae</taxon>
        <taxon>Taxus</taxon>
    </lineage>
</organism>
<sequence>DVDGRVYMSPLFFEDIDVLSSRILCDLGQPILALFAISSGNAATESESMNRKSEKVTQRQPFEVRDTLLVVGQYGRIVAVSCSNKVDSNSCIISSSCVEYGKSFEIELDRSSFEIREWKVQAPLTSVCVLGSKHLCYCARSESFISSLFEDREIQKSFVKVSHNMLNQVEKHGIGVEHHTASQSGTGNSEQARCNLKEKLFPKKLPVADAVIGVAGKDVSVSNLSGRPMVILTARGRILGIEIYDTVLIPKGYYGGEMPKRSWRTWESNMDEHVKDLMNIIDDISRAADCINQCNRSLNLAISELAISLKVASSILTEPNRDSLLSPNLANSKYVQNTLFSPKCSIKVTAQSAKLASSKRLAFEDCPGASEINCVEKLLQKEMSGFVRLSVTLYNCTIHPLSPHWILVLELPNISKENSTATTYSSIINNGFGLAPDSQCIIEFDVRVPGLLDGPVNLLTYLCHLHDYHELLHKQYSTDNEKTVTRTKHLKGLVCVDNSNIEEFLAKISLEEVQNTSMKSSMPVNAFGSICIPLSQHRIDILSIVSHPPQKFHHSIRGSHLSKKSAELDAHNSTETFCHDRVLGDFAGTLNFTFKENEKHSRTTADALDTWRKLLFEDLLEKGSLSKTKDKIMLSIPGGQIIYIALKCLKDPQIELHFEAPTLLLGCLLREALIWRLKNCEAIDSFQTEKNNLDSLSVVQDCTDKSTIDTKVLETKKQIEVLLHHAESLSTIWDEIKLQHANDTK</sequence>
<name>A0AA38CWC2_TAXCH</name>
<gene>
    <name evidence="1" type="ORF">KI387_008997</name>
</gene>
<dbReference type="Proteomes" id="UP000824469">
    <property type="component" value="Unassembled WGS sequence"/>
</dbReference>
<evidence type="ECO:0000313" key="1">
    <source>
        <dbReference type="EMBL" id="KAH9304593.1"/>
    </source>
</evidence>
<feature type="non-terminal residue" evidence="1">
    <location>
        <position position="1"/>
    </location>
</feature>
<dbReference type="EMBL" id="JAHRHJ020000008">
    <property type="protein sequence ID" value="KAH9304593.1"/>
    <property type="molecule type" value="Genomic_DNA"/>
</dbReference>